<comment type="caution">
    <text evidence="2">The sequence shown here is derived from an EMBL/GenBank/DDBJ whole genome shotgun (WGS) entry which is preliminary data.</text>
</comment>
<dbReference type="Proteomes" id="UP000054729">
    <property type="component" value="Unassembled WGS sequence"/>
</dbReference>
<feature type="domain" description="DrrA phosphatidylinositol 4-phosphate binding" evidence="1">
    <location>
        <begin position="297"/>
        <end position="407"/>
    </location>
</feature>
<dbReference type="EMBL" id="LNZB01000036">
    <property type="protein sequence ID" value="KTD79234.1"/>
    <property type="molecule type" value="Genomic_DNA"/>
</dbReference>
<dbReference type="PATRIC" id="fig|66969.6.peg.1435"/>
<name>A0A0W1AD05_9GAMM</name>
<dbReference type="GO" id="GO:0031267">
    <property type="term" value="F:small GTPase binding"/>
    <property type="evidence" value="ECO:0007669"/>
    <property type="project" value="InterPro"/>
</dbReference>
<accession>A0A0W1AD05</accession>
<dbReference type="AlphaFoldDB" id="A0A0W1AD05"/>
<reference evidence="2 3" key="1">
    <citation type="submission" date="2015-11" db="EMBL/GenBank/DDBJ databases">
        <title>Genomic analysis of 38 Legionella species identifies large and diverse effector repertoires.</title>
        <authorList>
            <person name="Burstein D."/>
            <person name="Amaro F."/>
            <person name="Zusman T."/>
            <person name="Lifshitz Z."/>
            <person name="Cohen O."/>
            <person name="Gilbert J.A."/>
            <person name="Pupko T."/>
            <person name="Shuman H.A."/>
            <person name="Segal G."/>
        </authorList>
    </citation>
    <scope>NUCLEOTIDE SEQUENCE [LARGE SCALE GENOMIC DNA]</scope>
    <source>
        <strain evidence="2 3">ATCC 51914</strain>
    </source>
</reference>
<dbReference type="InterPro" id="IPR038346">
    <property type="entry name" value="DrrA_PI4P-bd_sf"/>
</dbReference>
<dbReference type="CDD" id="cd22555">
    <property type="entry name" value="Lpg2603_kinase"/>
    <property type="match status" value="1"/>
</dbReference>
<dbReference type="RefSeq" id="WP_058480015.1">
    <property type="nucleotide sequence ID" value="NZ_CAAAIQ010000007.1"/>
</dbReference>
<dbReference type="InterPro" id="IPR011009">
    <property type="entry name" value="Kinase-like_dom_sf"/>
</dbReference>
<sequence>MPSIEEIMSGKDISKHYLGEKSDKFKIFRFKNGVYAVRFNEDQSKPPDFIQMWVSHKGEGTMGEPEPIGRGLFGVVNKKTTDKAVKTLSGASITPEDGVENNLAILEQQFLLKDHHIDEYFILGLWNIKNKGNVVFNMPYVEGNIHAPKEKIRPQFDEFILALKQLNELGYAHPDLANSYSHSSFQNMIISESGVRLIDLDKGLWKYNEGQYQAPLARDQWIYVYNHQFSNRATPWKIALKHWYDKHPDQPISENPQALLKLYNNGWLSLPTSLVRDMHLKNTEVGVEEYQAGSTVNRVHTFHEASAEDLGYADDFKKIKEEFMGIKGDALKRVIIKELKDSLESIDTLEDLARRKLSFYDSPKMKILDIAQGKTTSILGPLGLKTSSHDAVAQLFKDAEKRIQNQERNSQKL</sequence>
<dbReference type="Pfam" id="PF14860">
    <property type="entry name" value="DrrA_P4M"/>
    <property type="match status" value="1"/>
</dbReference>
<keyword evidence="3" id="KW-1185">Reference proteome</keyword>
<protein>
    <submittedName>
        <fullName evidence="2">Dot/Icm T4SS effector</fullName>
    </submittedName>
</protein>
<dbReference type="OrthoDB" id="5649872at2"/>
<dbReference type="GO" id="GO:0044161">
    <property type="term" value="C:host cell cytoplasmic vesicle"/>
    <property type="evidence" value="ECO:0007669"/>
    <property type="project" value="InterPro"/>
</dbReference>
<organism evidence="2 3">
    <name type="scientific">Legionella waltersii</name>
    <dbReference type="NCBI Taxonomy" id="66969"/>
    <lineage>
        <taxon>Bacteria</taxon>
        <taxon>Pseudomonadati</taxon>
        <taxon>Pseudomonadota</taxon>
        <taxon>Gammaproteobacteria</taxon>
        <taxon>Legionellales</taxon>
        <taxon>Legionellaceae</taxon>
        <taxon>Legionella</taxon>
    </lineage>
</organism>
<evidence type="ECO:0000313" key="2">
    <source>
        <dbReference type="EMBL" id="KTD79234.1"/>
    </source>
</evidence>
<proteinExistence type="predicted"/>
<evidence type="ECO:0000259" key="1">
    <source>
        <dbReference type="Pfam" id="PF14860"/>
    </source>
</evidence>
<evidence type="ECO:0000313" key="3">
    <source>
        <dbReference type="Proteomes" id="UP000054729"/>
    </source>
</evidence>
<dbReference type="InterPro" id="IPR028057">
    <property type="entry name" value="DrrA_P4M"/>
</dbReference>
<dbReference type="Gene3D" id="1.20.1280.280">
    <property type="match status" value="1"/>
</dbReference>
<gene>
    <name evidence="2" type="ORF">Lwal_1306</name>
</gene>
<dbReference type="SUPFAM" id="SSF56112">
    <property type="entry name" value="Protein kinase-like (PK-like)"/>
    <property type="match status" value="1"/>
</dbReference>